<organism evidence="2 3">
    <name type="scientific">Vitrella brassicaformis (strain CCMP3155)</name>
    <dbReference type="NCBI Taxonomy" id="1169540"/>
    <lineage>
        <taxon>Eukaryota</taxon>
        <taxon>Sar</taxon>
        <taxon>Alveolata</taxon>
        <taxon>Colpodellida</taxon>
        <taxon>Vitrellaceae</taxon>
        <taxon>Vitrella</taxon>
    </lineage>
</organism>
<keyword evidence="3" id="KW-1185">Reference proteome</keyword>
<dbReference type="InParanoid" id="A0A0G4GM54"/>
<feature type="compositionally biased region" description="Basic and acidic residues" evidence="1">
    <location>
        <begin position="16"/>
        <end position="34"/>
    </location>
</feature>
<feature type="region of interest" description="Disordered" evidence="1">
    <location>
        <begin position="1"/>
        <end position="42"/>
    </location>
</feature>
<evidence type="ECO:0000256" key="1">
    <source>
        <dbReference type="SAM" id="MobiDB-lite"/>
    </source>
</evidence>
<protein>
    <submittedName>
        <fullName evidence="2">Uncharacterized protein</fullName>
    </submittedName>
</protein>
<dbReference type="EMBL" id="CDMY01000718">
    <property type="protein sequence ID" value="CEM31250.1"/>
    <property type="molecule type" value="Genomic_DNA"/>
</dbReference>
<evidence type="ECO:0000313" key="3">
    <source>
        <dbReference type="Proteomes" id="UP000041254"/>
    </source>
</evidence>
<proteinExistence type="predicted"/>
<name>A0A0G4GM54_VITBC</name>
<evidence type="ECO:0000313" key="2">
    <source>
        <dbReference type="EMBL" id="CEM31250.1"/>
    </source>
</evidence>
<sequence length="296" mass="32414">MTIRRTTMKSPPHYVHRADQPARQLTEDGHDPRTTRRMSTAHVAPPRCLSVNRSAPGPPPQPIIGAGGRISRPALLCALHDNWAALKLDHHRSPSRADPLHMTAPPEYRYVWLTAASTELIMGQPGWAIALLPAAINEGGRPRTFRNLYRLQVFRRPAKYMDEAATTYSGQCGVFLYRGGQLVDAPTYVPVTKSKGDKLCATCVAWCAKTGRMCGKQNTYRNVVNSHLRKTHKLTEDDLQGCAALPNLTNRAAPSSDDESPSPNVLPIDVENLHGWSAAPAAGCNTQGGKIDMELV</sequence>
<dbReference type="VEuPathDB" id="CryptoDB:Vbra_10070"/>
<dbReference type="PhylomeDB" id="A0A0G4GM54"/>
<accession>A0A0G4GM54</accession>
<dbReference type="Proteomes" id="UP000041254">
    <property type="component" value="Unassembled WGS sequence"/>
</dbReference>
<reference evidence="2 3" key="1">
    <citation type="submission" date="2014-11" db="EMBL/GenBank/DDBJ databases">
        <authorList>
            <person name="Zhu J."/>
            <person name="Qi W."/>
            <person name="Song R."/>
        </authorList>
    </citation>
    <scope>NUCLEOTIDE SEQUENCE [LARGE SCALE GENOMIC DNA]</scope>
</reference>
<dbReference type="AlphaFoldDB" id="A0A0G4GM54"/>
<gene>
    <name evidence="2" type="ORF">Vbra_10070</name>
</gene>